<dbReference type="GO" id="GO:0009927">
    <property type="term" value="F:histidine phosphotransfer kinase activity"/>
    <property type="evidence" value="ECO:0007669"/>
    <property type="project" value="TreeGrafter"/>
</dbReference>
<gene>
    <name evidence="7" type="ORF">HUE87_08110</name>
</gene>
<comment type="catalytic activity">
    <reaction evidence="1">
        <text>ATP + protein L-histidine = ADP + protein N-phospho-L-histidine.</text>
        <dbReference type="EC" id="2.7.13.3"/>
    </reaction>
</comment>
<dbReference type="InterPro" id="IPR036890">
    <property type="entry name" value="HATPase_C_sf"/>
</dbReference>
<dbReference type="PANTHER" id="PTHR43047">
    <property type="entry name" value="TWO-COMPONENT HISTIDINE PROTEIN KINASE"/>
    <property type="match status" value="1"/>
</dbReference>
<dbReference type="AlphaFoldDB" id="A0A7S7LYL9"/>
<dbReference type="EMBL" id="CP054493">
    <property type="protein sequence ID" value="QOY53859.1"/>
    <property type="molecule type" value="Genomic_DNA"/>
</dbReference>
<dbReference type="InterPro" id="IPR003661">
    <property type="entry name" value="HisK_dim/P_dom"/>
</dbReference>
<dbReference type="Pfam" id="PF02518">
    <property type="entry name" value="HATPase_c"/>
    <property type="match status" value="1"/>
</dbReference>
<proteinExistence type="predicted"/>
<evidence type="ECO:0000256" key="5">
    <source>
        <dbReference type="ARBA" id="ARBA00022777"/>
    </source>
</evidence>
<dbReference type="GO" id="GO:0000155">
    <property type="term" value="F:phosphorelay sensor kinase activity"/>
    <property type="evidence" value="ECO:0007669"/>
    <property type="project" value="InterPro"/>
</dbReference>
<dbReference type="CDD" id="cd00082">
    <property type="entry name" value="HisKA"/>
    <property type="match status" value="1"/>
</dbReference>
<dbReference type="Proteomes" id="UP000593836">
    <property type="component" value="Chromosome"/>
</dbReference>
<protein>
    <recommendedName>
        <fullName evidence="2">histidine kinase</fullName>
        <ecNumber evidence="2">2.7.13.3</ecNumber>
    </recommendedName>
</protein>
<name>A0A7S7LYL9_9BACT</name>
<organism evidence="7 8">
    <name type="scientific">Candidatus Sulfurimonas marisnigri</name>
    <dbReference type="NCBI Taxonomy" id="2740405"/>
    <lineage>
        <taxon>Bacteria</taxon>
        <taxon>Pseudomonadati</taxon>
        <taxon>Campylobacterota</taxon>
        <taxon>Epsilonproteobacteria</taxon>
        <taxon>Campylobacterales</taxon>
        <taxon>Sulfurimonadaceae</taxon>
        <taxon>Sulfurimonas</taxon>
    </lineage>
</organism>
<dbReference type="GO" id="GO:0005886">
    <property type="term" value="C:plasma membrane"/>
    <property type="evidence" value="ECO:0007669"/>
    <property type="project" value="TreeGrafter"/>
</dbReference>
<dbReference type="EC" id="2.7.13.3" evidence="2"/>
<evidence type="ECO:0000256" key="4">
    <source>
        <dbReference type="ARBA" id="ARBA00022679"/>
    </source>
</evidence>
<dbReference type="PANTHER" id="PTHR43047:SF72">
    <property type="entry name" value="OSMOSENSING HISTIDINE PROTEIN KINASE SLN1"/>
    <property type="match status" value="1"/>
</dbReference>
<keyword evidence="3" id="KW-0597">Phosphoprotein</keyword>
<dbReference type="PRINTS" id="PR00344">
    <property type="entry name" value="BCTRLSENSOR"/>
</dbReference>
<dbReference type="SMART" id="SM00388">
    <property type="entry name" value="HisKA"/>
    <property type="match status" value="1"/>
</dbReference>
<dbReference type="RefSeq" id="WP_194365694.1">
    <property type="nucleotide sequence ID" value="NZ_CP054493.1"/>
</dbReference>
<keyword evidence="4" id="KW-0808">Transferase</keyword>
<feature type="domain" description="Histidine kinase" evidence="6">
    <location>
        <begin position="177"/>
        <end position="395"/>
    </location>
</feature>
<dbReference type="Gene3D" id="1.10.287.130">
    <property type="match status" value="1"/>
</dbReference>
<dbReference type="KEGG" id="smas:HUE87_08110"/>
<dbReference type="InterPro" id="IPR005467">
    <property type="entry name" value="His_kinase_dom"/>
</dbReference>
<accession>A0A7S7LYL9</accession>
<dbReference type="SUPFAM" id="SSF47384">
    <property type="entry name" value="Homodimeric domain of signal transducing histidine kinase"/>
    <property type="match status" value="1"/>
</dbReference>
<sequence>MDIRSVCNIGIKKPDIPKELFKKWLEMVDSLTCVADVSYSLVVRAVSEKIEVVCTSKIDASKSLESELYSESVIREKSALYIENSLKDECCNSNNSDLTQIVGYYGEPLLWSDNSVFGAICIVDNKELILTDISKQLLGIFRGSIENSLRILELTHVDAVENHQSYNDKNKSIFISSMSHELRTPLNSIIGFTGLILNDIVGPISDLQRDYIQRVEKSGKHLLLLTTDIVEVLKIEVGVIIIKYEPFNLNVLAGEVVKIMEEEAHKKGLQLAVNIPNNIELYSDRIHLKQCLFNLISNAVKYSESGVINVTSECDEKLVKISISDNGIGISQNNLIRLYQPFERLESQLKEKVAGTGLGLYITQKLTREVLGGDVSCISKIDEGSTFTLNIPQHVENIHDIQNISKVSR</sequence>
<keyword evidence="5 7" id="KW-0418">Kinase</keyword>
<evidence type="ECO:0000313" key="7">
    <source>
        <dbReference type="EMBL" id="QOY53859.1"/>
    </source>
</evidence>
<dbReference type="SUPFAM" id="SSF55874">
    <property type="entry name" value="ATPase domain of HSP90 chaperone/DNA topoisomerase II/histidine kinase"/>
    <property type="match status" value="1"/>
</dbReference>
<dbReference type="Gene3D" id="3.30.565.10">
    <property type="entry name" value="Histidine kinase-like ATPase, C-terminal domain"/>
    <property type="match status" value="1"/>
</dbReference>
<evidence type="ECO:0000256" key="3">
    <source>
        <dbReference type="ARBA" id="ARBA00022553"/>
    </source>
</evidence>
<dbReference type="SMART" id="SM00387">
    <property type="entry name" value="HATPase_c"/>
    <property type="match status" value="1"/>
</dbReference>
<evidence type="ECO:0000313" key="8">
    <source>
        <dbReference type="Proteomes" id="UP000593836"/>
    </source>
</evidence>
<evidence type="ECO:0000256" key="2">
    <source>
        <dbReference type="ARBA" id="ARBA00012438"/>
    </source>
</evidence>
<dbReference type="Pfam" id="PF00512">
    <property type="entry name" value="HisKA"/>
    <property type="match status" value="1"/>
</dbReference>
<evidence type="ECO:0000256" key="1">
    <source>
        <dbReference type="ARBA" id="ARBA00000085"/>
    </source>
</evidence>
<reference evidence="7 8" key="1">
    <citation type="submission" date="2020-05" db="EMBL/GenBank/DDBJ databases">
        <title>Sulfurimonas marisnigri, sp. nov., and Sulfurimonas baltica, sp. nov., manganese oxide reducing chemolithoautotrophs of the class Epsilonproteobacteria isolated from the pelagic redoxclines of the Black and Baltic Seas and emended description of the genus Sulfurimonas.</title>
        <authorList>
            <person name="Henkel J.V."/>
            <person name="Laudan C."/>
            <person name="Werner J."/>
            <person name="Neu T."/>
            <person name="Plewe S."/>
            <person name="Sproer C."/>
            <person name="Bunk B."/>
            <person name="Schulz-Vogt H.N."/>
        </authorList>
    </citation>
    <scope>NUCLEOTIDE SEQUENCE [LARGE SCALE GENOMIC DNA]</scope>
    <source>
        <strain evidence="7 8">SoZ1</strain>
    </source>
</reference>
<dbReference type="InterPro" id="IPR003594">
    <property type="entry name" value="HATPase_dom"/>
</dbReference>
<dbReference type="InterPro" id="IPR036097">
    <property type="entry name" value="HisK_dim/P_sf"/>
</dbReference>
<dbReference type="PROSITE" id="PS50109">
    <property type="entry name" value="HIS_KIN"/>
    <property type="match status" value="1"/>
</dbReference>
<keyword evidence="8" id="KW-1185">Reference proteome</keyword>
<evidence type="ECO:0000259" key="6">
    <source>
        <dbReference type="PROSITE" id="PS50109"/>
    </source>
</evidence>
<dbReference type="InterPro" id="IPR004358">
    <property type="entry name" value="Sig_transdc_His_kin-like_C"/>
</dbReference>